<dbReference type="Pfam" id="PF00069">
    <property type="entry name" value="Pkinase"/>
    <property type="match status" value="1"/>
</dbReference>
<gene>
    <name evidence="2" type="ORF">C8R41DRAFT_915052</name>
</gene>
<comment type="caution">
    <text evidence="2">The sequence shown here is derived from an EMBL/GenBank/DDBJ whole genome shotgun (WGS) entry which is preliminary data.</text>
</comment>
<dbReference type="PANTHER" id="PTHR44167:SF24">
    <property type="entry name" value="SERINE_THREONINE-PROTEIN KINASE CHK2"/>
    <property type="match status" value="1"/>
</dbReference>
<organism evidence="2 3">
    <name type="scientific">Lentinula lateritia</name>
    <dbReference type="NCBI Taxonomy" id="40482"/>
    <lineage>
        <taxon>Eukaryota</taxon>
        <taxon>Fungi</taxon>
        <taxon>Dikarya</taxon>
        <taxon>Basidiomycota</taxon>
        <taxon>Agaricomycotina</taxon>
        <taxon>Agaricomycetes</taxon>
        <taxon>Agaricomycetidae</taxon>
        <taxon>Agaricales</taxon>
        <taxon>Marasmiineae</taxon>
        <taxon>Omphalotaceae</taxon>
        <taxon>Lentinula</taxon>
    </lineage>
</organism>
<keyword evidence="3" id="KW-1185">Reference proteome</keyword>
<feature type="domain" description="Protein kinase" evidence="1">
    <location>
        <begin position="29"/>
        <end position="305"/>
    </location>
</feature>
<dbReference type="EMBL" id="JANVFT010000009">
    <property type="protein sequence ID" value="KAJ4499756.1"/>
    <property type="molecule type" value="Genomic_DNA"/>
</dbReference>
<protein>
    <submittedName>
        <fullName evidence="2">Kinase-like domain-containing protein</fullName>
    </submittedName>
</protein>
<dbReference type="Proteomes" id="UP001150217">
    <property type="component" value="Unassembled WGS sequence"/>
</dbReference>
<dbReference type="SMART" id="SM00220">
    <property type="entry name" value="S_TKc"/>
    <property type="match status" value="1"/>
</dbReference>
<dbReference type="Gene3D" id="1.10.510.10">
    <property type="entry name" value="Transferase(Phosphotransferase) domain 1"/>
    <property type="match status" value="1"/>
</dbReference>
<reference evidence="2" key="1">
    <citation type="submission" date="2022-08" db="EMBL/GenBank/DDBJ databases">
        <title>A Global Phylogenomic Analysis of the Shiitake Genus Lentinula.</title>
        <authorList>
            <consortium name="DOE Joint Genome Institute"/>
            <person name="Sierra-Patev S."/>
            <person name="Min B."/>
            <person name="Naranjo-Ortiz M."/>
            <person name="Looney B."/>
            <person name="Konkel Z."/>
            <person name="Slot J.C."/>
            <person name="Sakamoto Y."/>
            <person name="Steenwyk J.L."/>
            <person name="Rokas A."/>
            <person name="Carro J."/>
            <person name="Camarero S."/>
            <person name="Ferreira P."/>
            <person name="Molpeceres G."/>
            <person name="Ruiz-Duenas F.J."/>
            <person name="Serrano A."/>
            <person name="Henrissat B."/>
            <person name="Drula E."/>
            <person name="Hughes K.W."/>
            <person name="Mata J.L."/>
            <person name="Ishikawa N.K."/>
            <person name="Vargas-Isla R."/>
            <person name="Ushijima S."/>
            <person name="Smith C.A."/>
            <person name="Ahrendt S."/>
            <person name="Andreopoulos W."/>
            <person name="He G."/>
            <person name="Labutti K."/>
            <person name="Lipzen A."/>
            <person name="Ng V."/>
            <person name="Riley R."/>
            <person name="Sandor L."/>
            <person name="Barry K."/>
            <person name="Martinez A.T."/>
            <person name="Xiao Y."/>
            <person name="Gibbons J.G."/>
            <person name="Terashima K."/>
            <person name="Grigoriev I.V."/>
            <person name="Hibbett D.S."/>
        </authorList>
    </citation>
    <scope>NUCLEOTIDE SEQUENCE</scope>
    <source>
        <strain evidence="2">RHP3577 ss4</strain>
    </source>
</reference>
<dbReference type="PROSITE" id="PS50011">
    <property type="entry name" value="PROTEIN_KINASE_DOM"/>
    <property type="match status" value="1"/>
</dbReference>
<proteinExistence type="predicted"/>
<evidence type="ECO:0000313" key="2">
    <source>
        <dbReference type="EMBL" id="KAJ4499756.1"/>
    </source>
</evidence>
<name>A0ABQ8VTT7_9AGAR</name>
<dbReference type="InterPro" id="IPR011009">
    <property type="entry name" value="Kinase-like_dom_sf"/>
</dbReference>
<dbReference type="PANTHER" id="PTHR44167">
    <property type="entry name" value="OVARIAN-SPECIFIC SERINE/THREONINE-PROTEIN KINASE LOK-RELATED"/>
    <property type="match status" value="1"/>
</dbReference>
<evidence type="ECO:0000259" key="1">
    <source>
        <dbReference type="PROSITE" id="PS50011"/>
    </source>
</evidence>
<sequence length="356" mass="40825">MAPTSIAAVPGFEVLRAAEIWWAQRYDWLEEKGYIMRPRYRPGWKASWLDKPHSFQCAEDALVLPYRCMDARRTSDSQVVALKRIKSSSDEARISKMFSSQKHAENPANHCIPLLDVLQVPESDEVVLVMPWMCPVNDPPFRTIGGVSQFFQEILQGLQYMHHNNVRVAHRDCSINNMVMDAGTMYSDQYHPVDSSMKYYLIDFGFSKIYDPGEERPPEEPIMSGGYMPPEEESDTRCDPFMTDVFLVGNMMLKHFIDGDSSNLRSRCGIRGLRFLRPLTKDMARFNPTKRPTIDEAVDRFTALVKKIPPRKLRSRAISMEIPFILVPFFALSSEYKSWTLSVIRTGKPAIPSRVA</sequence>
<dbReference type="InterPro" id="IPR000719">
    <property type="entry name" value="Prot_kinase_dom"/>
</dbReference>
<dbReference type="SUPFAM" id="SSF56112">
    <property type="entry name" value="Protein kinase-like (PK-like)"/>
    <property type="match status" value="1"/>
</dbReference>
<evidence type="ECO:0000313" key="3">
    <source>
        <dbReference type="Proteomes" id="UP001150217"/>
    </source>
</evidence>
<accession>A0ABQ8VTT7</accession>